<evidence type="ECO:0000256" key="1">
    <source>
        <dbReference type="SAM" id="Coils"/>
    </source>
</evidence>
<proteinExistence type="predicted"/>
<evidence type="ECO:0000313" key="2">
    <source>
        <dbReference type="EMBL" id="MPN45607.1"/>
    </source>
</evidence>
<comment type="caution">
    <text evidence="2">The sequence shown here is derived from an EMBL/GenBank/DDBJ whole genome shotgun (WGS) entry which is preliminary data.</text>
</comment>
<name>A0A645I2S7_9ZZZZ</name>
<feature type="coiled-coil region" evidence="1">
    <location>
        <begin position="19"/>
        <end position="46"/>
    </location>
</feature>
<organism evidence="2">
    <name type="scientific">bioreactor metagenome</name>
    <dbReference type="NCBI Taxonomy" id="1076179"/>
    <lineage>
        <taxon>unclassified sequences</taxon>
        <taxon>metagenomes</taxon>
        <taxon>ecological metagenomes</taxon>
    </lineage>
</organism>
<accession>A0A645I2S7</accession>
<sequence>MKQFVFTLQSLYDMQDGIEKQVKMQMSAVEAELARQLQEMEKISASFDRTKSEYCSAVAGGIQGQGENFVRGIRHALEEILQQPAKCVGVVAYMRILGRLGCGPVESSIAAHFECHPIFGNTHIHGNTGQRNGDGFPRAVAE</sequence>
<gene>
    <name evidence="2" type="ORF">SDC9_193174</name>
</gene>
<dbReference type="AlphaFoldDB" id="A0A645I2S7"/>
<dbReference type="EMBL" id="VSSQ01105629">
    <property type="protein sequence ID" value="MPN45607.1"/>
    <property type="molecule type" value="Genomic_DNA"/>
</dbReference>
<protein>
    <submittedName>
        <fullName evidence="2">Uncharacterized protein</fullName>
    </submittedName>
</protein>
<reference evidence="2" key="1">
    <citation type="submission" date="2019-08" db="EMBL/GenBank/DDBJ databases">
        <authorList>
            <person name="Kucharzyk K."/>
            <person name="Murdoch R.W."/>
            <person name="Higgins S."/>
            <person name="Loffler F."/>
        </authorList>
    </citation>
    <scope>NUCLEOTIDE SEQUENCE</scope>
</reference>
<keyword evidence="1" id="KW-0175">Coiled coil</keyword>